<dbReference type="SMART" id="SM00248">
    <property type="entry name" value="ANK"/>
    <property type="match status" value="1"/>
</dbReference>
<dbReference type="InterPro" id="IPR036770">
    <property type="entry name" value="Ankyrin_rpt-contain_sf"/>
</dbReference>
<dbReference type="Pfam" id="PF00023">
    <property type="entry name" value="Ank"/>
    <property type="match status" value="1"/>
</dbReference>
<evidence type="ECO:0000313" key="3">
    <source>
        <dbReference type="Proteomes" id="UP001175000"/>
    </source>
</evidence>
<sequence>MHRMRDPEAYRRRWRLEEDQELPIAEVYGDPLIFQELVRPEPCIIRTSAQFFLEEISLEEYFDRLIGHLEIGTVLHESDSWETREQDYLDHDMIAGCIRIWMQNNDFARLDAADSAKLKRLCLTTYRSGSVQDVVEESIAADAPLETLPSEWADILTLIAYARRHVKFPRFMIQYSRIVPSDTSFQHSPSTPSNRLVEIQMWTALIHNGWVNHPVPYDPELFGLRAGLNALFSMWTREDHHMRSSPEVKALCEALHEKNFMLDAGTISLFLAPGYGWGDEFTDNSVGCDLQTAEMLLYHFPLSKISEGRHDWSPYGTNNWMRWGSSWFLMKSVARWSVNNPDRLVMMKILLDGGCYVDDRYPVWEARMGPEQTWQNDTVLHLAAERGDGELVDLLLRYGAEKDALAGPGPDRTPAQRARSKGFVEMAERIERYGE</sequence>
<dbReference type="SUPFAM" id="SSF48403">
    <property type="entry name" value="Ankyrin repeat"/>
    <property type="match status" value="1"/>
</dbReference>
<evidence type="ECO:0000313" key="2">
    <source>
        <dbReference type="EMBL" id="KAK0623868.1"/>
    </source>
</evidence>
<evidence type="ECO:0000256" key="1">
    <source>
        <dbReference type="PROSITE-ProRule" id="PRU00023"/>
    </source>
</evidence>
<keyword evidence="1" id="KW-0040">ANK repeat</keyword>
<dbReference type="Proteomes" id="UP001175000">
    <property type="component" value="Unassembled WGS sequence"/>
</dbReference>
<dbReference type="Gene3D" id="1.25.40.20">
    <property type="entry name" value="Ankyrin repeat-containing domain"/>
    <property type="match status" value="1"/>
</dbReference>
<name>A0AA39WYB2_9PEZI</name>
<dbReference type="EMBL" id="JAULSU010000003">
    <property type="protein sequence ID" value="KAK0623868.1"/>
    <property type="molecule type" value="Genomic_DNA"/>
</dbReference>
<comment type="caution">
    <text evidence="2">The sequence shown here is derived from an EMBL/GenBank/DDBJ whole genome shotgun (WGS) entry which is preliminary data.</text>
</comment>
<dbReference type="PROSITE" id="PS50088">
    <property type="entry name" value="ANK_REPEAT"/>
    <property type="match status" value="1"/>
</dbReference>
<protein>
    <submittedName>
        <fullName evidence="2">Uncharacterized protein</fullName>
    </submittedName>
</protein>
<dbReference type="AlphaFoldDB" id="A0AA39WYB2"/>
<reference evidence="2" key="1">
    <citation type="submission" date="2023-06" db="EMBL/GenBank/DDBJ databases">
        <title>Genome-scale phylogeny and comparative genomics of the fungal order Sordariales.</title>
        <authorList>
            <consortium name="Lawrence Berkeley National Laboratory"/>
            <person name="Hensen N."/>
            <person name="Bonometti L."/>
            <person name="Westerberg I."/>
            <person name="Brannstrom I.O."/>
            <person name="Guillou S."/>
            <person name="Cros-Aarteil S."/>
            <person name="Calhoun S."/>
            <person name="Haridas S."/>
            <person name="Kuo A."/>
            <person name="Mondo S."/>
            <person name="Pangilinan J."/>
            <person name="Riley R."/>
            <person name="Labutti K."/>
            <person name="Andreopoulos B."/>
            <person name="Lipzen A."/>
            <person name="Chen C."/>
            <person name="Yanf M."/>
            <person name="Daum C."/>
            <person name="Ng V."/>
            <person name="Clum A."/>
            <person name="Steindorff A."/>
            <person name="Ohm R."/>
            <person name="Martin F."/>
            <person name="Silar P."/>
            <person name="Natvig D."/>
            <person name="Lalanne C."/>
            <person name="Gautier V."/>
            <person name="Ament-Velasquez S.L."/>
            <person name="Kruys A."/>
            <person name="Hutchinson M.I."/>
            <person name="Powell A.J."/>
            <person name="Barry K."/>
            <person name="Miller A.N."/>
            <person name="Grigoriev I.V."/>
            <person name="Debuchy R."/>
            <person name="Gladieux P."/>
            <person name="Thoren M.H."/>
            <person name="Johannesson H."/>
        </authorList>
    </citation>
    <scope>NUCLEOTIDE SEQUENCE</scope>
    <source>
        <strain evidence="2">CBS 606.72</strain>
    </source>
</reference>
<feature type="repeat" description="ANK" evidence="1">
    <location>
        <begin position="375"/>
        <end position="407"/>
    </location>
</feature>
<dbReference type="InterPro" id="IPR002110">
    <property type="entry name" value="Ankyrin_rpt"/>
</dbReference>
<dbReference type="PROSITE" id="PS50297">
    <property type="entry name" value="ANK_REP_REGION"/>
    <property type="match status" value="1"/>
</dbReference>
<keyword evidence="3" id="KW-1185">Reference proteome</keyword>
<gene>
    <name evidence="2" type="ORF">B0T14DRAFT_565185</name>
</gene>
<accession>A0AA39WYB2</accession>
<organism evidence="2 3">
    <name type="scientific">Immersiella caudata</name>
    <dbReference type="NCBI Taxonomy" id="314043"/>
    <lineage>
        <taxon>Eukaryota</taxon>
        <taxon>Fungi</taxon>
        <taxon>Dikarya</taxon>
        <taxon>Ascomycota</taxon>
        <taxon>Pezizomycotina</taxon>
        <taxon>Sordariomycetes</taxon>
        <taxon>Sordariomycetidae</taxon>
        <taxon>Sordariales</taxon>
        <taxon>Lasiosphaeriaceae</taxon>
        <taxon>Immersiella</taxon>
    </lineage>
</organism>
<proteinExistence type="predicted"/>